<dbReference type="Proteomes" id="UP001151582">
    <property type="component" value="Unassembled WGS sequence"/>
</dbReference>
<dbReference type="OrthoDB" id="10019422at2759"/>
<dbReference type="PANTHER" id="PTHR34186">
    <property type="entry name" value="CYANATE HYDRATASE"/>
    <property type="match status" value="1"/>
</dbReference>
<accession>A0A9W8EAN4</accession>
<comment type="similarity">
    <text evidence="1">Belongs to the MBF1 family.</text>
</comment>
<dbReference type="PROSITE" id="PS50943">
    <property type="entry name" value="HTH_CROC1"/>
    <property type="match status" value="1"/>
</dbReference>
<dbReference type="PANTHER" id="PTHR34186:SF2">
    <property type="entry name" value="CYANATE HYDRATASE"/>
    <property type="match status" value="1"/>
</dbReference>
<dbReference type="AlphaFoldDB" id="A0A9W8EAN4"/>
<keyword evidence="5" id="KW-1185">Reference proteome</keyword>
<organism evidence="4 5">
    <name type="scientific">Dimargaris verticillata</name>
    <dbReference type="NCBI Taxonomy" id="2761393"/>
    <lineage>
        <taxon>Eukaryota</taxon>
        <taxon>Fungi</taxon>
        <taxon>Fungi incertae sedis</taxon>
        <taxon>Zoopagomycota</taxon>
        <taxon>Kickxellomycotina</taxon>
        <taxon>Dimargaritomycetes</taxon>
        <taxon>Dimargaritales</taxon>
        <taxon>Dimargaritaceae</taxon>
        <taxon>Dimargaris</taxon>
    </lineage>
</organism>
<evidence type="ECO:0000313" key="4">
    <source>
        <dbReference type="EMBL" id="KAJ1983772.1"/>
    </source>
</evidence>
<dbReference type="EC" id="4.2.1.104" evidence="4"/>
<gene>
    <name evidence="4" type="primary">cyn1</name>
    <name evidence="4" type="ORF">H4R34_001060</name>
</gene>
<feature type="domain" description="HTH cro/C1-type" evidence="3">
    <location>
        <begin position="45"/>
        <end position="68"/>
    </location>
</feature>
<sequence>MENHSRLPQACQRLFQAKRQCGLSFQDIGQHIGHDEVWVAALFYGQANPTEPDLEKLCQLLQLSTEALRNDFLNHGLMHRGS</sequence>
<reference evidence="4" key="1">
    <citation type="submission" date="2022-07" db="EMBL/GenBank/DDBJ databases">
        <title>Phylogenomic reconstructions and comparative analyses of Kickxellomycotina fungi.</title>
        <authorList>
            <person name="Reynolds N.K."/>
            <person name="Stajich J.E."/>
            <person name="Barry K."/>
            <person name="Grigoriev I.V."/>
            <person name="Crous P."/>
            <person name="Smith M.E."/>
        </authorList>
    </citation>
    <scope>NUCLEOTIDE SEQUENCE</scope>
    <source>
        <strain evidence="4">RSA 567</strain>
    </source>
</reference>
<comment type="caution">
    <text evidence="4">The sequence shown here is derived from an EMBL/GenBank/DDBJ whole genome shotgun (WGS) entry which is preliminary data.</text>
</comment>
<protein>
    <submittedName>
        <fullName evidence="4">Cyanate hydratase</fullName>
        <ecNumber evidence="4">4.2.1.104</ecNumber>
    </submittedName>
</protein>
<evidence type="ECO:0000259" key="3">
    <source>
        <dbReference type="PROSITE" id="PS50943"/>
    </source>
</evidence>
<evidence type="ECO:0000313" key="5">
    <source>
        <dbReference type="Proteomes" id="UP001151582"/>
    </source>
</evidence>
<dbReference type="CDD" id="cd00093">
    <property type="entry name" value="HTH_XRE"/>
    <property type="match status" value="1"/>
</dbReference>
<comment type="function">
    <text evidence="2">Transcriptional coactivator that stimulates GCN4-dependent transcriptional activity by bridging the DNA-binding region of GCN4 and TBP (SPT15), thereby recruiting TBP to GCN4-bound promoters. Involved in induction of the ribosome quality control (RQC) pathway; a pathway that degrades nascent peptide chains during problematic translation. Required to prevent stalled ribosomes from frameshifting.</text>
</comment>
<proteinExistence type="inferred from homology"/>
<dbReference type="EMBL" id="JANBQB010000041">
    <property type="protein sequence ID" value="KAJ1983772.1"/>
    <property type="molecule type" value="Genomic_DNA"/>
</dbReference>
<dbReference type="GO" id="GO:0008824">
    <property type="term" value="F:cyanate hydratase activity"/>
    <property type="evidence" value="ECO:0007669"/>
    <property type="project" value="UniProtKB-EC"/>
</dbReference>
<evidence type="ECO:0000256" key="1">
    <source>
        <dbReference type="ARBA" id="ARBA00009802"/>
    </source>
</evidence>
<dbReference type="InterPro" id="IPR008076">
    <property type="entry name" value="Cyanase"/>
</dbReference>
<dbReference type="PRINTS" id="PR01693">
    <property type="entry name" value="CYANASE"/>
</dbReference>
<name>A0A9W8EAN4_9FUNG</name>
<dbReference type="SUPFAM" id="SSF47413">
    <property type="entry name" value="lambda repressor-like DNA-binding domains"/>
    <property type="match status" value="1"/>
</dbReference>
<dbReference type="Gene3D" id="1.10.260.40">
    <property type="entry name" value="lambda repressor-like DNA-binding domains"/>
    <property type="match status" value="1"/>
</dbReference>
<dbReference type="InterPro" id="IPR010982">
    <property type="entry name" value="Lambda_DNA-bd_dom_sf"/>
</dbReference>
<keyword evidence="4" id="KW-0456">Lyase</keyword>
<dbReference type="InterPro" id="IPR001387">
    <property type="entry name" value="Cro/C1-type_HTH"/>
</dbReference>
<evidence type="ECO:0000256" key="2">
    <source>
        <dbReference type="ARBA" id="ARBA00035107"/>
    </source>
</evidence>
<dbReference type="GO" id="GO:0003677">
    <property type="term" value="F:DNA binding"/>
    <property type="evidence" value="ECO:0007669"/>
    <property type="project" value="InterPro"/>
</dbReference>
<dbReference type="Pfam" id="PF13560">
    <property type="entry name" value="HTH_31"/>
    <property type="match status" value="1"/>
</dbReference>